<gene>
    <name evidence="8" type="ORF">LTRI10_LOCUS39038</name>
</gene>
<feature type="domain" description="EamA" evidence="7">
    <location>
        <begin position="177"/>
        <end position="315"/>
    </location>
</feature>
<dbReference type="InterPro" id="IPR037185">
    <property type="entry name" value="EmrE-like"/>
</dbReference>
<evidence type="ECO:0000256" key="3">
    <source>
        <dbReference type="ARBA" id="ARBA00022692"/>
    </source>
</evidence>
<sequence length="355" mass="38616">MGIAEQWKTVALMVVINFAFAVVNVLFKKVLDGGTNQMVIIIYRLAISAIFLGPIGYYRERKSRTKLTGSILCQLFFGALIGVTLCQYLFLLGLKYTSAAFSCAFLNTVPVNTFLLAIPFGIEKVNLGSTGGRAKVLGALICMTGAILLSVYQGAPLTDSHSKYVTPDAENSKKWVLGSILLIGGCLSWSSWFLIQAHVLKSYPCQYSSITILTFFASIQTAILSLAIERDASMWILKGKLEILTIVYSGIVGSGLCYVGMSWCVKQKGPVFTAAFTPFTQIFAAMFDFSILHEQLFVGSVIGSAIVIIGLYILLWGKSKEAADQCGVKQIEPVIEEGVHHDDDPEAQVVKTTNA</sequence>
<reference evidence="8 9" key="1">
    <citation type="submission" date="2024-04" db="EMBL/GenBank/DDBJ databases">
        <authorList>
            <person name="Fracassetti M."/>
        </authorList>
    </citation>
    <scope>NUCLEOTIDE SEQUENCE [LARGE SCALE GENOMIC DNA]</scope>
</reference>
<evidence type="ECO:0000259" key="7">
    <source>
        <dbReference type="Pfam" id="PF00892"/>
    </source>
</evidence>
<dbReference type="EMBL" id="OZ034820">
    <property type="protein sequence ID" value="CAL1398825.1"/>
    <property type="molecule type" value="Genomic_DNA"/>
</dbReference>
<feature type="transmembrane region" description="Helical" evidence="6">
    <location>
        <begin position="134"/>
        <end position="155"/>
    </location>
</feature>
<dbReference type="AlphaFoldDB" id="A0AAV2FMY8"/>
<dbReference type="GO" id="GO:0022857">
    <property type="term" value="F:transmembrane transporter activity"/>
    <property type="evidence" value="ECO:0007669"/>
    <property type="project" value="InterPro"/>
</dbReference>
<proteinExistence type="inferred from homology"/>
<feature type="transmembrane region" description="Helical" evidence="6">
    <location>
        <begin position="175"/>
        <end position="195"/>
    </location>
</feature>
<dbReference type="InterPro" id="IPR000620">
    <property type="entry name" value="EamA_dom"/>
</dbReference>
<evidence type="ECO:0000256" key="1">
    <source>
        <dbReference type="ARBA" id="ARBA00004141"/>
    </source>
</evidence>
<feature type="transmembrane region" description="Helical" evidence="6">
    <location>
        <begin position="207"/>
        <end position="228"/>
    </location>
</feature>
<comment type="subcellular location">
    <subcellularLocation>
        <location evidence="1 6">Membrane</location>
        <topology evidence="1 6">Multi-pass membrane protein</topology>
    </subcellularLocation>
</comment>
<feature type="transmembrane region" description="Helical" evidence="6">
    <location>
        <begin position="39"/>
        <end position="58"/>
    </location>
</feature>
<dbReference type="GO" id="GO:0016020">
    <property type="term" value="C:membrane"/>
    <property type="evidence" value="ECO:0007669"/>
    <property type="project" value="UniProtKB-SubCell"/>
</dbReference>
<feature type="transmembrane region" description="Helical" evidence="6">
    <location>
        <begin position="297"/>
        <end position="315"/>
    </location>
</feature>
<comment type="similarity">
    <text evidence="2 6">Belongs to the drug/metabolite transporter (DMT) superfamily. Plant drug/metabolite exporter (P-DME) (TC 2.A.7.4) family.</text>
</comment>
<dbReference type="InterPro" id="IPR030184">
    <property type="entry name" value="WAT1-related"/>
</dbReference>
<evidence type="ECO:0000256" key="4">
    <source>
        <dbReference type="ARBA" id="ARBA00022989"/>
    </source>
</evidence>
<evidence type="ECO:0000256" key="6">
    <source>
        <dbReference type="RuleBase" id="RU363077"/>
    </source>
</evidence>
<organism evidence="8 9">
    <name type="scientific">Linum trigynum</name>
    <dbReference type="NCBI Taxonomy" id="586398"/>
    <lineage>
        <taxon>Eukaryota</taxon>
        <taxon>Viridiplantae</taxon>
        <taxon>Streptophyta</taxon>
        <taxon>Embryophyta</taxon>
        <taxon>Tracheophyta</taxon>
        <taxon>Spermatophyta</taxon>
        <taxon>Magnoliopsida</taxon>
        <taxon>eudicotyledons</taxon>
        <taxon>Gunneridae</taxon>
        <taxon>Pentapetalae</taxon>
        <taxon>rosids</taxon>
        <taxon>fabids</taxon>
        <taxon>Malpighiales</taxon>
        <taxon>Linaceae</taxon>
        <taxon>Linum</taxon>
    </lineage>
</organism>
<keyword evidence="9" id="KW-1185">Reference proteome</keyword>
<evidence type="ECO:0000313" key="8">
    <source>
        <dbReference type="EMBL" id="CAL1398825.1"/>
    </source>
</evidence>
<dbReference type="Proteomes" id="UP001497516">
    <property type="component" value="Chromosome 7"/>
</dbReference>
<evidence type="ECO:0000256" key="2">
    <source>
        <dbReference type="ARBA" id="ARBA00007635"/>
    </source>
</evidence>
<dbReference type="SUPFAM" id="SSF103481">
    <property type="entry name" value="Multidrug resistance efflux transporter EmrE"/>
    <property type="match status" value="2"/>
</dbReference>
<dbReference type="PANTHER" id="PTHR31218">
    <property type="entry name" value="WAT1-RELATED PROTEIN"/>
    <property type="match status" value="1"/>
</dbReference>
<name>A0AAV2FMY8_9ROSI</name>
<feature type="domain" description="EamA" evidence="7">
    <location>
        <begin position="9"/>
        <end position="150"/>
    </location>
</feature>
<evidence type="ECO:0000313" key="9">
    <source>
        <dbReference type="Proteomes" id="UP001497516"/>
    </source>
</evidence>
<protein>
    <recommendedName>
        <fullName evidence="6">WAT1-related protein</fullName>
    </recommendedName>
</protein>
<keyword evidence="5 6" id="KW-0472">Membrane</keyword>
<evidence type="ECO:0000256" key="5">
    <source>
        <dbReference type="ARBA" id="ARBA00023136"/>
    </source>
</evidence>
<feature type="transmembrane region" description="Helical" evidence="6">
    <location>
        <begin position="96"/>
        <end position="122"/>
    </location>
</feature>
<accession>A0AAV2FMY8</accession>
<keyword evidence="4 6" id="KW-1133">Transmembrane helix</keyword>
<feature type="transmembrane region" description="Helical" evidence="6">
    <location>
        <begin position="70"/>
        <end position="90"/>
    </location>
</feature>
<feature type="transmembrane region" description="Helical" evidence="6">
    <location>
        <begin position="243"/>
        <end position="264"/>
    </location>
</feature>
<keyword evidence="3 6" id="KW-0812">Transmembrane</keyword>
<feature type="transmembrane region" description="Helical" evidence="6">
    <location>
        <begin position="7"/>
        <end position="27"/>
    </location>
</feature>
<dbReference type="Pfam" id="PF00892">
    <property type="entry name" value="EamA"/>
    <property type="match status" value="2"/>
</dbReference>